<feature type="transmembrane region" description="Helical" evidence="7">
    <location>
        <begin position="58"/>
        <end position="81"/>
    </location>
</feature>
<dbReference type="Proteomes" id="UP000297975">
    <property type="component" value="Unassembled WGS sequence"/>
</dbReference>
<evidence type="ECO:0000256" key="1">
    <source>
        <dbReference type="ARBA" id="ARBA00004651"/>
    </source>
</evidence>
<keyword evidence="3" id="KW-1003">Cell membrane</keyword>
<dbReference type="EMBL" id="SOPW01000001">
    <property type="protein sequence ID" value="TFB24910.1"/>
    <property type="molecule type" value="Genomic_DNA"/>
</dbReference>
<keyword evidence="10" id="KW-1185">Reference proteome</keyword>
<protein>
    <submittedName>
        <fullName evidence="9">DUF421 domain-containing protein</fullName>
    </submittedName>
</protein>
<comment type="caution">
    <text evidence="9">The sequence shown here is derived from an EMBL/GenBank/DDBJ whole genome shotgun (WGS) entry which is preliminary data.</text>
</comment>
<feature type="transmembrane region" description="Helical" evidence="7">
    <location>
        <begin position="6"/>
        <end position="26"/>
    </location>
</feature>
<name>A0A4Y8ISN1_9BACI</name>
<evidence type="ECO:0000256" key="6">
    <source>
        <dbReference type="ARBA" id="ARBA00023136"/>
    </source>
</evidence>
<keyword evidence="6 7" id="KW-0472">Membrane</keyword>
<evidence type="ECO:0000256" key="3">
    <source>
        <dbReference type="ARBA" id="ARBA00022475"/>
    </source>
</evidence>
<evidence type="ECO:0000256" key="7">
    <source>
        <dbReference type="SAM" id="Phobius"/>
    </source>
</evidence>
<dbReference type="Gene3D" id="3.30.240.20">
    <property type="entry name" value="bsu07140 like domains"/>
    <property type="match status" value="2"/>
</dbReference>
<dbReference type="GO" id="GO:0005886">
    <property type="term" value="C:plasma membrane"/>
    <property type="evidence" value="ECO:0007669"/>
    <property type="project" value="UniProtKB-SubCell"/>
</dbReference>
<comment type="similarity">
    <text evidence="2">Belongs to the UPF0702 family.</text>
</comment>
<comment type="subcellular location">
    <subcellularLocation>
        <location evidence="1">Cell membrane</location>
        <topology evidence="1">Multi-pass membrane protein</topology>
    </subcellularLocation>
</comment>
<dbReference type="PANTHER" id="PTHR34582">
    <property type="entry name" value="UPF0702 TRANSMEMBRANE PROTEIN YCAP"/>
    <property type="match status" value="1"/>
</dbReference>
<feature type="domain" description="YetF C-terminal" evidence="8">
    <location>
        <begin position="82"/>
        <end position="202"/>
    </location>
</feature>
<evidence type="ECO:0000256" key="5">
    <source>
        <dbReference type="ARBA" id="ARBA00022989"/>
    </source>
</evidence>
<dbReference type="AlphaFoldDB" id="A0A4Y8ISN1"/>
<evidence type="ECO:0000259" key="8">
    <source>
        <dbReference type="Pfam" id="PF04239"/>
    </source>
</evidence>
<evidence type="ECO:0000313" key="10">
    <source>
        <dbReference type="Proteomes" id="UP000297975"/>
    </source>
</evidence>
<dbReference type="Pfam" id="PF04239">
    <property type="entry name" value="DUF421"/>
    <property type="match status" value="1"/>
</dbReference>
<organism evidence="9 10">
    <name type="scientific">Filobacillus milosensis</name>
    <dbReference type="NCBI Taxonomy" id="94137"/>
    <lineage>
        <taxon>Bacteria</taxon>
        <taxon>Bacillati</taxon>
        <taxon>Bacillota</taxon>
        <taxon>Bacilli</taxon>
        <taxon>Bacillales</taxon>
        <taxon>Bacillaceae</taxon>
        <taxon>Filobacillus</taxon>
    </lineage>
</organism>
<dbReference type="InterPro" id="IPR007353">
    <property type="entry name" value="DUF421"/>
</dbReference>
<gene>
    <name evidence="9" type="ORF">E3U55_00530</name>
</gene>
<keyword evidence="5 7" id="KW-1133">Transmembrane helix</keyword>
<evidence type="ECO:0000313" key="9">
    <source>
        <dbReference type="EMBL" id="TFB24910.1"/>
    </source>
</evidence>
<accession>A0A4Y8ISN1</accession>
<proteinExistence type="inferred from homology"/>
<sequence>MDEIITLTTRTFGVYVAIFIVFRLMGKREIGELSIMDLVVFILLAEIAIFSVENTDQSFVLLLTPMVVLLLVQLLTAYLSLKSTKIREWLDGRPSIIIKNGNIDEKEMKRQRYNMDDLLVQLREKGIIDVNNVELAILETSGKLSVFEKKDNPPSIIEPIIVDGEIQVNALKKYQLSEEDLLKKLQDRGINEVEHISLAQMNAEHQLFIDLKN</sequence>
<reference evidence="9 10" key="1">
    <citation type="submission" date="2019-03" db="EMBL/GenBank/DDBJ databases">
        <authorList>
            <person name="He R.-H."/>
        </authorList>
    </citation>
    <scope>NUCLEOTIDE SEQUENCE [LARGE SCALE GENOMIC DNA]</scope>
    <source>
        <strain evidence="10">SH 714</strain>
    </source>
</reference>
<dbReference type="PANTHER" id="PTHR34582:SF6">
    <property type="entry name" value="UPF0702 TRANSMEMBRANE PROTEIN YCAP"/>
    <property type="match status" value="1"/>
</dbReference>
<dbReference type="InterPro" id="IPR023090">
    <property type="entry name" value="UPF0702_alpha/beta_dom_sf"/>
</dbReference>
<evidence type="ECO:0000256" key="4">
    <source>
        <dbReference type="ARBA" id="ARBA00022692"/>
    </source>
</evidence>
<feature type="transmembrane region" description="Helical" evidence="7">
    <location>
        <begin position="33"/>
        <end position="52"/>
    </location>
</feature>
<keyword evidence="4 7" id="KW-0812">Transmembrane</keyword>
<evidence type="ECO:0000256" key="2">
    <source>
        <dbReference type="ARBA" id="ARBA00006448"/>
    </source>
</evidence>
<dbReference type="RefSeq" id="WP_134338371.1">
    <property type="nucleotide sequence ID" value="NZ_SOPW01000001.1"/>
</dbReference>
<dbReference type="OrthoDB" id="1682423at2"/>